<dbReference type="Pfam" id="PF00646">
    <property type="entry name" value="F-box"/>
    <property type="match status" value="1"/>
</dbReference>
<proteinExistence type="predicted"/>
<dbReference type="Pfam" id="PF24750">
    <property type="entry name" value="b-prop_At3g26010-like"/>
    <property type="match status" value="1"/>
</dbReference>
<gene>
    <name evidence="3" type="ORF">POM88_015447</name>
</gene>
<dbReference type="InterPro" id="IPR011043">
    <property type="entry name" value="Gal_Oxase/kelch_b-propeller"/>
</dbReference>
<evidence type="ECO:0000313" key="4">
    <source>
        <dbReference type="Proteomes" id="UP001237642"/>
    </source>
</evidence>
<evidence type="ECO:0000259" key="1">
    <source>
        <dbReference type="Pfam" id="PF00646"/>
    </source>
</evidence>
<dbReference type="InterPro" id="IPR055290">
    <property type="entry name" value="At3g26010-like"/>
</dbReference>
<dbReference type="AlphaFoldDB" id="A0AAD8ILN2"/>
<feature type="domain" description="F-box" evidence="1">
    <location>
        <begin position="14"/>
        <end position="49"/>
    </location>
</feature>
<protein>
    <recommendedName>
        <fullName evidence="5">F-box domain-containing protein</fullName>
    </recommendedName>
</protein>
<dbReference type="EMBL" id="JAUIZM010000004">
    <property type="protein sequence ID" value="KAK1387269.1"/>
    <property type="molecule type" value="Genomic_DNA"/>
</dbReference>
<dbReference type="PANTHER" id="PTHR35546">
    <property type="entry name" value="F-BOX PROTEIN INTERACTION DOMAIN PROTEIN-RELATED"/>
    <property type="match status" value="1"/>
</dbReference>
<dbReference type="InterPro" id="IPR056592">
    <property type="entry name" value="Beta-prop_At3g26010-like"/>
</dbReference>
<feature type="domain" description="F-box protein At3g26010-like beta-propeller" evidence="2">
    <location>
        <begin position="113"/>
        <end position="309"/>
    </location>
</feature>
<reference evidence="3" key="1">
    <citation type="submission" date="2023-02" db="EMBL/GenBank/DDBJ databases">
        <title>Genome of toxic invasive species Heracleum sosnowskyi carries increased number of genes despite the absence of recent whole-genome duplications.</title>
        <authorList>
            <person name="Schelkunov M."/>
            <person name="Shtratnikova V."/>
            <person name="Makarenko M."/>
            <person name="Klepikova A."/>
            <person name="Omelchenko D."/>
            <person name="Novikova G."/>
            <person name="Obukhova E."/>
            <person name="Bogdanov V."/>
            <person name="Penin A."/>
            <person name="Logacheva M."/>
        </authorList>
    </citation>
    <scope>NUCLEOTIDE SEQUENCE</scope>
    <source>
        <strain evidence="3">Hsosn_3</strain>
        <tissue evidence="3">Leaf</tissue>
    </source>
</reference>
<dbReference type="PANTHER" id="PTHR35546:SF25">
    <property type="entry name" value="F-BOX DOMAIN-CONTAINING PROTEIN"/>
    <property type="match status" value="1"/>
</dbReference>
<organism evidence="3 4">
    <name type="scientific">Heracleum sosnowskyi</name>
    <dbReference type="NCBI Taxonomy" id="360622"/>
    <lineage>
        <taxon>Eukaryota</taxon>
        <taxon>Viridiplantae</taxon>
        <taxon>Streptophyta</taxon>
        <taxon>Embryophyta</taxon>
        <taxon>Tracheophyta</taxon>
        <taxon>Spermatophyta</taxon>
        <taxon>Magnoliopsida</taxon>
        <taxon>eudicotyledons</taxon>
        <taxon>Gunneridae</taxon>
        <taxon>Pentapetalae</taxon>
        <taxon>asterids</taxon>
        <taxon>campanulids</taxon>
        <taxon>Apiales</taxon>
        <taxon>Apiaceae</taxon>
        <taxon>Apioideae</taxon>
        <taxon>apioid superclade</taxon>
        <taxon>Tordylieae</taxon>
        <taxon>Tordyliinae</taxon>
        <taxon>Heracleum</taxon>
    </lineage>
</organism>
<reference evidence="3" key="2">
    <citation type="submission" date="2023-05" db="EMBL/GenBank/DDBJ databases">
        <authorList>
            <person name="Schelkunov M.I."/>
        </authorList>
    </citation>
    <scope>NUCLEOTIDE SEQUENCE</scope>
    <source>
        <strain evidence="3">Hsosn_3</strain>
        <tissue evidence="3">Leaf</tissue>
    </source>
</reference>
<dbReference type="Proteomes" id="UP001237642">
    <property type="component" value="Unassembled WGS sequence"/>
</dbReference>
<comment type="caution">
    <text evidence="3">The sequence shown here is derived from an EMBL/GenBank/DDBJ whole genome shotgun (WGS) entry which is preliminary data.</text>
</comment>
<evidence type="ECO:0008006" key="5">
    <source>
        <dbReference type="Google" id="ProtNLM"/>
    </source>
</evidence>
<sequence>MCSISAEIIGGNGDLLGLIFIHLPVRSLARFKSVSQQWLALIANSKFRLKHTLENPSSRIPSGLFLYNPVFKDNTVHSISLSGFGGKIPTCADPIELPDDVPIKSMKLSADENVMLMVHSCNGLNLFRFNTFNNQMKSYCVRNLVTNQLKFVPLPKFDGDNYEWISSCYLAFDPLVSPHYKVICVKGMNRIGSKILIFSSETGKWRDTNVTMDDHKLEYAIGDYCHGAIYWIKRGYLKLSCYRFDIEAEIMTEISMPPTADGPNFRHFGASYGHLYLVCVRDQKEKVFNVFELNKVTMKWSIKHWVHVNRLISSCSQVLAKGRNNTSPSAFSILTVVRGEEHSALVMNISGEVISYNLRSKKVEVLLSELNWEVQSRRRVQIASLSPIISAYPFIATLYPL</sequence>
<evidence type="ECO:0000313" key="3">
    <source>
        <dbReference type="EMBL" id="KAK1387269.1"/>
    </source>
</evidence>
<evidence type="ECO:0000259" key="2">
    <source>
        <dbReference type="Pfam" id="PF24750"/>
    </source>
</evidence>
<dbReference type="InterPro" id="IPR036047">
    <property type="entry name" value="F-box-like_dom_sf"/>
</dbReference>
<accession>A0AAD8ILN2</accession>
<dbReference type="InterPro" id="IPR001810">
    <property type="entry name" value="F-box_dom"/>
</dbReference>
<dbReference type="SUPFAM" id="SSF50965">
    <property type="entry name" value="Galactose oxidase, central domain"/>
    <property type="match status" value="1"/>
</dbReference>
<name>A0AAD8ILN2_9APIA</name>
<dbReference type="SUPFAM" id="SSF81383">
    <property type="entry name" value="F-box domain"/>
    <property type="match status" value="1"/>
</dbReference>
<keyword evidence="4" id="KW-1185">Reference proteome</keyword>